<evidence type="ECO:0000256" key="3">
    <source>
        <dbReference type="RuleBase" id="RU361235"/>
    </source>
</evidence>
<feature type="chain" id="PRO_5038159856" description="Carboxylic ester hydrolase" evidence="3">
    <location>
        <begin position="26"/>
        <end position="548"/>
    </location>
</feature>
<dbReference type="InterPro" id="IPR019826">
    <property type="entry name" value="Carboxylesterase_B_AS"/>
</dbReference>
<dbReference type="PANTHER" id="PTHR11559">
    <property type="entry name" value="CARBOXYLESTERASE"/>
    <property type="match status" value="1"/>
</dbReference>
<feature type="domain" description="Carboxylesterase type B" evidence="4">
    <location>
        <begin position="28"/>
        <end position="500"/>
    </location>
</feature>
<feature type="signal peptide" evidence="3">
    <location>
        <begin position="1"/>
        <end position="25"/>
    </location>
</feature>
<keyword evidence="3" id="KW-0732">Signal</keyword>
<dbReference type="EC" id="3.1.1.-" evidence="3"/>
<dbReference type="KEGG" id="caul:KCG34_05515"/>
<dbReference type="SUPFAM" id="SSF53474">
    <property type="entry name" value="alpha/beta-Hydrolases"/>
    <property type="match status" value="1"/>
</dbReference>
<dbReference type="RefSeq" id="WP_211939391.1">
    <property type="nucleotide sequence ID" value="NZ_CP073078.1"/>
</dbReference>
<dbReference type="InterPro" id="IPR002018">
    <property type="entry name" value="CarbesteraseB"/>
</dbReference>
<proteinExistence type="inferred from homology"/>
<dbReference type="PROSITE" id="PS00122">
    <property type="entry name" value="CARBOXYLESTERASE_B_1"/>
    <property type="match status" value="1"/>
</dbReference>
<gene>
    <name evidence="5" type="ORF">KCG34_05515</name>
</gene>
<protein>
    <recommendedName>
        <fullName evidence="3">Carboxylic ester hydrolase</fullName>
        <ecNumber evidence="3">3.1.1.-</ecNumber>
    </recommendedName>
</protein>
<dbReference type="Pfam" id="PF00135">
    <property type="entry name" value="COesterase"/>
    <property type="match status" value="1"/>
</dbReference>
<evidence type="ECO:0000313" key="5">
    <source>
        <dbReference type="EMBL" id="QUD89339.1"/>
    </source>
</evidence>
<dbReference type="InterPro" id="IPR050309">
    <property type="entry name" value="Type-B_Carboxylest/Lipase"/>
</dbReference>
<keyword evidence="2 3" id="KW-0378">Hydrolase</keyword>
<accession>A0A975IW84</accession>
<evidence type="ECO:0000313" key="6">
    <source>
        <dbReference type="Proteomes" id="UP000676409"/>
    </source>
</evidence>
<sequence>MIKRHPLAALAAAVSLLAAASPAPAQDRPVVDAPAGQVQGTLDGEIRVFKNLPYAQPPVGPLRWKPPAAPARWSNLRDASQFGPACLQPRAAQAGIYTDNLPQMSEDCLSLNIWTPKDAKAAPVMVWIHGGALSGGGAREAIYDGRRLAERGILVVSINYRLGVLGYLAHPGLSAESPLGVSGNYGLLDQIEALRWVKRNIAAFGGDPAKVTIAGESAGGLSVMYLMAAPDARGLFAKAIAESAYMISTPSLTERRFGEIPAEESGLALAAKLHAPDIAALRAMDAEKLTNAAAMARFAPFAAVDGHVLPGQLVDVFDRGQQAHVPILAGFNSGEIRSLAILAPPVPANAATYEAIIRSRYGDLADTFLRLYPSSNLHESIFATTRDALYGWTAVRLVKKQAELGLPSYLYLFDHGYPAADNAGLHGFHASELPFVFGTADRTPAYWPRPPKTAGEAALSDAMLDYWASFVATGAPKAAGQPDWPAYDTAGAFMAFQDSPRPWASLMPGMYALHEAVVCRRRAKGDIAWNWNVGIASPPLPPATAACR</sequence>
<reference evidence="5" key="1">
    <citation type="submission" date="2021-04" db="EMBL/GenBank/DDBJ databases">
        <title>The complete genome sequence of Caulobacter sp. S6.</title>
        <authorList>
            <person name="Tang Y."/>
            <person name="Ouyang W."/>
            <person name="Liu Q."/>
            <person name="Huang B."/>
            <person name="Guo Z."/>
            <person name="Lei P."/>
        </authorList>
    </citation>
    <scope>NUCLEOTIDE SEQUENCE</scope>
    <source>
        <strain evidence="5">S6</strain>
    </source>
</reference>
<organism evidence="5 6">
    <name type="scientific">Phenylobacterium montanum</name>
    <dbReference type="NCBI Taxonomy" id="2823693"/>
    <lineage>
        <taxon>Bacteria</taxon>
        <taxon>Pseudomonadati</taxon>
        <taxon>Pseudomonadota</taxon>
        <taxon>Alphaproteobacteria</taxon>
        <taxon>Caulobacterales</taxon>
        <taxon>Caulobacteraceae</taxon>
        <taxon>Phenylobacterium</taxon>
    </lineage>
</organism>
<name>A0A975IW84_9CAUL</name>
<evidence type="ECO:0000256" key="2">
    <source>
        <dbReference type="ARBA" id="ARBA00022801"/>
    </source>
</evidence>
<dbReference type="Gene3D" id="3.40.50.1820">
    <property type="entry name" value="alpha/beta hydrolase"/>
    <property type="match status" value="1"/>
</dbReference>
<evidence type="ECO:0000259" key="4">
    <source>
        <dbReference type="Pfam" id="PF00135"/>
    </source>
</evidence>
<dbReference type="EMBL" id="CP073078">
    <property type="protein sequence ID" value="QUD89339.1"/>
    <property type="molecule type" value="Genomic_DNA"/>
</dbReference>
<evidence type="ECO:0000256" key="1">
    <source>
        <dbReference type="ARBA" id="ARBA00005964"/>
    </source>
</evidence>
<keyword evidence="6" id="KW-1185">Reference proteome</keyword>
<dbReference type="GO" id="GO:0016787">
    <property type="term" value="F:hydrolase activity"/>
    <property type="evidence" value="ECO:0007669"/>
    <property type="project" value="UniProtKB-KW"/>
</dbReference>
<dbReference type="Proteomes" id="UP000676409">
    <property type="component" value="Chromosome"/>
</dbReference>
<dbReference type="AlphaFoldDB" id="A0A975IW84"/>
<dbReference type="InterPro" id="IPR029058">
    <property type="entry name" value="AB_hydrolase_fold"/>
</dbReference>
<comment type="similarity">
    <text evidence="1 3">Belongs to the type-B carboxylesterase/lipase family.</text>
</comment>